<sequence length="319" mass="33674">MNNICRTGRRASAVAFSTLSTGFAVCLSTLICTPAHAVEQGATITPIGVTDFGAGILPPPSPYGTFGVRAAYYSASTLKDDAGKSVPNDFHIDVKTLALAYFYVTDVELLGGKLAMGGVLPFIDINGSFKVGTPGGPLSISGKDTGLGDMQVMPFILGWQLPPSVFVNAGLMIQAPTGAYSTSNAFNAGVNHWTYSPFVGATYISPSGTELSTQVSLNFNTVNPATNYRSGIEYRQEFAVGQHLQSWTAGLSGYVYRQLSDDTGPGSGNGNRSRVYALGPAVSFFQPGLPLLTLHGYKEFGAHNHAQGYNLALRLAMSF</sequence>
<evidence type="ECO:0000313" key="2">
    <source>
        <dbReference type="EMBL" id="QJQ01861.1"/>
    </source>
</evidence>
<dbReference type="Proteomes" id="UP000501648">
    <property type="component" value="Chromosome"/>
</dbReference>
<name>A0A6M3ZU01_9BURK</name>
<dbReference type="RefSeq" id="WP_017451757.1">
    <property type="nucleotide sequence ID" value="NZ_CP008956.1"/>
</dbReference>
<organism evidence="2 3">
    <name type="scientific">Herbaspirillum rubrisubalbicans Os34</name>
    <dbReference type="NCBI Taxonomy" id="1235827"/>
    <lineage>
        <taxon>Bacteria</taxon>
        <taxon>Pseudomonadati</taxon>
        <taxon>Pseudomonadota</taxon>
        <taxon>Betaproteobacteria</taxon>
        <taxon>Burkholderiales</taxon>
        <taxon>Oxalobacteraceae</taxon>
        <taxon>Herbaspirillum</taxon>
    </lineage>
</organism>
<dbReference type="EMBL" id="CP008956">
    <property type="protein sequence ID" value="QJQ01861.1"/>
    <property type="molecule type" value="Genomic_DNA"/>
</dbReference>
<dbReference type="Pfam" id="PF13557">
    <property type="entry name" value="Phenol_MetA_deg"/>
    <property type="match status" value="1"/>
</dbReference>
<evidence type="ECO:0008006" key="4">
    <source>
        <dbReference type="Google" id="ProtNLM"/>
    </source>
</evidence>
<dbReference type="AlphaFoldDB" id="A0A6M3ZU01"/>
<proteinExistence type="predicted"/>
<evidence type="ECO:0000313" key="3">
    <source>
        <dbReference type="Proteomes" id="UP000501648"/>
    </source>
</evidence>
<feature type="signal peptide" evidence="1">
    <location>
        <begin position="1"/>
        <end position="37"/>
    </location>
</feature>
<dbReference type="InterPro" id="IPR025737">
    <property type="entry name" value="FApF"/>
</dbReference>
<keyword evidence="1" id="KW-0732">Signal</keyword>
<feature type="chain" id="PRO_5026914192" description="Phenol degradation protein meta" evidence="1">
    <location>
        <begin position="38"/>
        <end position="319"/>
    </location>
</feature>
<accession>A0A6M3ZU01</accession>
<reference evidence="2 3" key="1">
    <citation type="journal article" date="2012" name="J. Bacteriol.">
        <title>Genome sequence of the pathogenic Herbaspirillum seropedicae strain Os34, isolated from rice roots.</title>
        <authorList>
            <person name="Ye W."/>
            <person name="Ye S."/>
            <person name="Liu J."/>
            <person name="Chang S."/>
            <person name="Chen M."/>
            <person name="Zhu B."/>
            <person name="Guo L."/>
            <person name="An Q."/>
        </authorList>
    </citation>
    <scope>NUCLEOTIDE SEQUENCE [LARGE SCALE GENOMIC DNA]</scope>
    <source>
        <strain evidence="2 3">Os34</strain>
    </source>
</reference>
<protein>
    <recommendedName>
        <fullName evidence="4">Phenol degradation protein meta</fullName>
    </recommendedName>
</protein>
<gene>
    <name evidence="2" type="ORF">C798_16950</name>
</gene>
<evidence type="ECO:0000256" key="1">
    <source>
        <dbReference type="SAM" id="SignalP"/>
    </source>
</evidence>